<evidence type="ECO:0000313" key="5">
    <source>
        <dbReference type="EMBL" id="CAD9859488.1"/>
    </source>
</evidence>
<comment type="subcellular location">
    <subcellularLocation>
        <location evidence="1">Plastid</location>
        <location evidence="1">Chloroplast</location>
    </subcellularLocation>
</comment>
<keyword evidence="3" id="KW-0689">Ribosomal protein</keyword>
<dbReference type="Gene3D" id="2.40.10.190">
    <property type="entry name" value="translation elongation factor selb, chain A, domain 4"/>
    <property type="match status" value="1"/>
</dbReference>
<dbReference type="GO" id="GO:0009507">
    <property type="term" value="C:chloroplast"/>
    <property type="evidence" value="ECO:0007669"/>
    <property type="project" value="UniProtKB-SubCell"/>
</dbReference>
<dbReference type="InterPro" id="IPR018266">
    <property type="entry name" value="Ribosomal_eL33_CS"/>
</dbReference>
<gene>
    <name evidence="5" type="ORF">FJAP1339_LOCUS2007</name>
</gene>
<dbReference type="PANTHER" id="PTHR10902">
    <property type="entry name" value="60S RIBOSOMAL PROTEIN L35A"/>
    <property type="match status" value="1"/>
</dbReference>
<dbReference type="HAMAP" id="MF_00573">
    <property type="entry name" value="Ribosomal_eL33"/>
    <property type="match status" value="1"/>
</dbReference>
<sequence>MATEVKAVNTSDAQPVRLYVKAVMVGYKGGLRTQHCHTALAKIQGVDDKKSAGFYLGKKIAYIYKAHTLKKNSKYRVVWGKVTRAHGSNGVVRAKFRTNLPPKAIGGPLRVMLYPSKV</sequence>
<dbReference type="GO" id="GO:0006412">
    <property type="term" value="P:translation"/>
    <property type="evidence" value="ECO:0007669"/>
    <property type="project" value="InterPro"/>
</dbReference>
<dbReference type="Pfam" id="PF01247">
    <property type="entry name" value="Ribosomal_L35Ae"/>
    <property type="match status" value="1"/>
</dbReference>
<comment type="similarity">
    <text evidence="2">Belongs to the eukaryotic ribosomal protein eL33 family.</text>
</comment>
<dbReference type="PROSITE" id="PS01105">
    <property type="entry name" value="RIBOSOMAL_L35AE"/>
    <property type="match status" value="1"/>
</dbReference>
<evidence type="ECO:0008006" key="6">
    <source>
        <dbReference type="Google" id="ProtNLM"/>
    </source>
</evidence>
<dbReference type="GO" id="GO:0003735">
    <property type="term" value="F:structural constituent of ribosome"/>
    <property type="evidence" value="ECO:0007669"/>
    <property type="project" value="InterPro"/>
</dbReference>
<dbReference type="GO" id="GO:1990904">
    <property type="term" value="C:ribonucleoprotein complex"/>
    <property type="evidence" value="ECO:0007669"/>
    <property type="project" value="UniProtKB-KW"/>
</dbReference>
<dbReference type="EMBL" id="HBHR01004244">
    <property type="protein sequence ID" value="CAD9859488.1"/>
    <property type="molecule type" value="Transcribed_RNA"/>
</dbReference>
<keyword evidence="4" id="KW-0687">Ribonucleoprotein</keyword>
<evidence type="ECO:0000256" key="1">
    <source>
        <dbReference type="ARBA" id="ARBA00004229"/>
    </source>
</evidence>
<reference evidence="5" key="1">
    <citation type="submission" date="2021-01" db="EMBL/GenBank/DDBJ databases">
        <authorList>
            <person name="Corre E."/>
            <person name="Pelletier E."/>
            <person name="Niang G."/>
            <person name="Scheremetjew M."/>
            <person name="Finn R."/>
            <person name="Kale V."/>
            <person name="Holt S."/>
            <person name="Cochrane G."/>
            <person name="Meng A."/>
            <person name="Brown T."/>
            <person name="Cohen L."/>
        </authorList>
    </citation>
    <scope>NUCLEOTIDE SEQUENCE</scope>
    <source>
        <strain evidence="5">CCMP1661</strain>
    </source>
</reference>
<evidence type="ECO:0000256" key="3">
    <source>
        <dbReference type="ARBA" id="ARBA00022980"/>
    </source>
</evidence>
<accession>A0A7S2XUS1</accession>
<dbReference type="AlphaFoldDB" id="A0A7S2XUS1"/>
<organism evidence="5">
    <name type="scientific">Fibrocapsa japonica</name>
    <dbReference type="NCBI Taxonomy" id="94617"/>
    <lineage>
        <taxon>Eukaryota</taxon>
        <taxon>Sar</taxon>
        <taxon>Stramenopiles</taxon>
        <taxon>Ochrophyta</taxon>
        <taxon>Raphidophyceae</taxon>
        <taxon>Chattonellales</taxon>
        <taxon>Chattonellaceae</taxon>
        <taxon>Fibrocapsa</taxon>
    </lineage>
</organism>
<evidence type="ECO:0000256" key="2">
    <source>
        <dbReference type="ARBA" id="ARBA00009269"/>
    </source>
</evidence>
<dbReference type="FunFam" id="2.40.10.190:FF:000001">
    <property type="entry name" value="60S ribosomal protein L35a"/>
    <property type="match status" value="1"/>
</dbReference>
<name>A0A7S2XUS1_9STRA</name>
<protein>
    <recommendedName>
        <fullName evidence="6">60S ribosomal protein L35a</fullName>
    </recommendedName>
</protein>
<dbReference type="GO" id="GO:0005840">
    <property type="term" value="C:ribosome"/>
    <property type="evidence" value="ECO:0007669"/>
    <property type="project" value="UniProtKB-KW"/>
</dbReference>
<dbReference type="InterPro" id="IPR038661">
    <property type="entry name" value="Ribosomal_eL33_sf"/>
</dbReference>
<proteinExistence type="inferred from homology"/>
<dbReference type="SUPFAM" id="SSF50447">
    <property type="entry name" value="Translation proteins"/>
    <property type="match status" value="1"/>
</dbReference>
<dbReference type="InterPro" id="IPR001780">
    <property type="entry name" value="Ribosomal_eL33"/>
</dbReference>
<dbReference type="InterPro" id="IPR009000">
    <property type="entry name" value="Transl_B-barrel_sf"/>
</dbReference>
<evidence type="ECO:0000256" key="4">
    <source>
        <dbReference type="ARBA" id="ARBA00023274"/>
    </source>
</evidence>